<dbReference type="OrthoDB" id="338816at2759"/>
<dbReference type="Pfam" id="PF23134">
    <property type="entry name" value="TRIP4_3rd"/>
    <property type="match status" value="1"/>
</dbReference>
<feature type="domain" description="TRIP4/RQT4 C2HC5-type zinc finger" evidence="2">
    <location>
        <begin position="179"/>
        <end position="219"/>
    </location>
</feature>
<evidence type="ECO:0000313" key="5">
    <source>
        <dbReference type="Proteomes" id="UP000030645"/>
    </source>
</evidence>
<dbReference type="GO" id="GO:0005634">
    <property type="term" value="C:nucleus"/>
    <property type="evidence" value="ECO:0007669"/>
    <property type="project" value="InterPro"/>
</dbReference>
<feature type="domain" description="Activating signal cointegrator 1 third" evidence="3">
    <location>
        <begin position="264"/>
        <end position="316"/>
    </location>
</feature>
<accession>W9RA96</accession>
<dbReference type="PANTHER" id="PTHR12963">
    <property type="entry name" value="THYROID RECEPTOR INTERACTING PROTEIN RELATED"/>
    <property type="match status" value="1"/>
</dbReference>
<dbReference type="eggNOG" id="KOG2845">
    <property type="taxonomic scope" value="Eukaryota"/>
</dbReference>
<proteinExistence type="predicted"/>
<dbReference type="GO" id="GO:0008270">
    <property type="term" value="F:zinc ion binding"/>
    <property type="evidence" value="ECO:0007669"/>
    <property type="project" value="InterPro"/>
</dbReference>
<dbReference type="GO" id="GO:0180022">
    <property type="term" value="C:RQC-trigger complex"/>
    <property type="evidence" value="ECO:0007669"/>
    <property type="project" value="InterPro"/>
</dbReference>
<dbReference type="GO" id="GO:0072344">
    <property type="term" value="P:rescue of stalled ribosome"/>
    <property type="evidence" value="ECO:0007669"/>
    <property type="project" value="InterPro"/>
</dbReference>
<dbReference type="Pfam" id="PF06221">
    <property type="entry name" value="zf-C2HC5"/>
    <property type="match status" value="1"/>
</dbReference>
<keyword evidence="5" id="KW-1185">Reference proteome</keyword>
<dbReference type="STRING" id="981085.W9RA96"/>
<dbReference type="EMBL" id="KE343878">
    <property type="protein sequence ID" value="EXB44676.1"/>
    <property type="molecule type" value="Genomic_DNA"/>
</dbReference>
<dbReference type="InterPro" id="IPR056993">
    <property type="entry name" value="TRIP4_3rd_dom"/>
</dbReference>
<dbReference type="GO" id="GO:0045893">
    <property type="term" value="P:positive regulation of DNA-templated transcription"/>
    <property type="evidence" value="ECO:0007669"/>
    <property type="project" value="TreeGrafter"/>
</dbReference>
<dbReference type="Proteomes" id="UP000030645">
    <property type="component" value="Unassembled WGS sequence"/>
</dbReference>
<dbReference type="PANTHER" id="PTHR12963:SF4">
    <property type="entry name" value="ACTIVATING SIGNAL COINTEGRATOR 1"/>
    <property type="match status" value="1"/>
</dbReference>
<dbReference type="InterPro" id="IPR039128">
    <property type="entry name" value="TRIP4-like"/>
</dbReference>
<sequence>MESSGEWLEKALGDLCQKMETGLALDTDMISGLVSYCELAHPQDAKEYLDNIIGQEAGRTVIEEYLRRRGHSYPYSNSQDVPTSQLQAYVKPPSDVGSVSGTKKHMRTPKVVTAPNYQTEAKKNATLTNRSNQVLAEMSESKSVHKGNQGSANNKKKKAGKVVSLAEAAKGSIVFQEGKPCSCQARQHRLVSNCLSCGKIVCEQEGEGPCNFCGALVLKEGSSYAGLDESLSALTDAEAAAEAYAKRLVDYDRNSAARTTVIDDQSDYYEIEGNSWLSMEEKELLRKKREELEEAEKAKRSRVVVAFDLVGRKVLVNKDEVEELESENSILRAPDERELNRIKPNPTLKIQPIFMDPGPIKNPAKSRQPNKSFPNGMCLEITGKVQHESNDLKYLMMNNNLETDSNGNHWQGPSSSSSVVLNDDRECSLDYN</sequence>
<evidence type="ECO:0000313" key="4">
    <source>
        <dbReference type="EMBL" id="EXB44676.1"/>
    </source>
</evidence>
<protein>
    <submittedName>
        <fullName evidence="4">Activating signal cointegrator 1</fullName>
    </submittedName>
</protein>
<dbReference type="AlphaFoldDB" id="W9RA96"/>
<feature type="region of interest" description="Disordered" evidence="1">
    <location>
        <begin position="350"/>
        <end position="375"/>
    </location>
</feature>
<feature type="region of interest" description="Disordered" evidence="1">
    <location>
        <begin position="139"/>
        <end position="158"/>
    </location>
</feature>
<organism evidence="4 5">
    <name type="scientific">Morus notabilis</name>
    <dbReference type="NCBI Taxonomy" id="981085"/>
    <lineage>
        <taxon>Eukaryota</taxon>
        <taxon>Viridiplantae</taxon>
        <taxon>Streptophyta</taxon>
        <taxon>Embryophyta</taxon>
        <taxon>Tracheophyta</taxon>
        <taxon>Spermatophyta</taxon>
        <taxon>Magnoliopsida</taxon>
        <taxon>eudicotyledons</taxon>
        <taxon>Gunneridae</taxon>
        <taxon>Pentapetalae</taxon>
        <taxon>rosids</taxon>
        <taxon>fabids</taxon>
        <taxon>Rosales</taxon>
        <taxon>Moraceae</taxon>
        <taxon>Moreae</taxon>
        <taxon>Morus</taxon>
    </lineage>
</organism>
<evidence type="ECO:0000259" key="3">
    <source>
        <dbReference type="Pfam" id="PF23134"/>
    </source>
</evidence>
<dbReference type="InterPro" id="IPR009349">
    <property type="entry name" value="TRIP4/RQT4_C2HC5_Znf"/>
</dbReference>
<dbReference type="KEGG" id="mnt:21399011"/>
<evidence type="ECO:0000256" key="1">
    <source>
        <dbReference type="SAM" id="MobiDB-lite"/>
    </source>
</evidence>
<name>W9RA96_9ROSA</name>
<evidence type="ECO:0000259" key="2">
    <source>
        <dbReference type="Pfam" id="PF06221"/>
    </source>
</evidence>
<gene>
    <name evidence="4" type="ORF">L484_015933</name>
</gene>
<reference evidence="5" key="1">
    <citation type="submission" date="2013-01" db="EMBL/GenBank/DDBJ databases">
        <title>Draft Genome Sequence of a Mulberry Tree, Morus notabilis C.K. Schneid.</title>
        <authorList>
            <person name="He N."/>
            <person name="Zhao S."/>
        </authorList>
    </citation>
    <scope>NUCLEOTIDE SEQUENCE</scope>
</reference>